<dbReference type="InterPro" id="IPR007410">
    <property type="entry name" value="LpqE-like"/>
</dbReference>
<dbReference type="KEGG" id="jag:GJA_3015"/>
<dbReference type="PANTHER" id="PTHR36302">
    <property type="entry name" value="BLR7088 PROTEIN"/>
    <property type="match status" value="1"/>
</dbReference>
<dbReference type="Gene3D" id="2.60.40.1890">
    <property type="entry name" value="PCu(A)C copper chaperone"/>
    <property type="match status" value="1"/>
</dbReference>
<dbReference type="EMBL" id="HG322949">
    <property type="protein sequence ID" value="CDG83641.1"/>
    <property type="molecule type" value="Genomic_DNA"/>
</dbReference>
<dbReference type="RefSeq" id="WP_038493212.1">
    <property type="nucleotide sequence ID" value="NZ_BCTH01000082.1"/>
</dbReference>
<dbReference type="STRING" id="1349767.GJA_3015"/>
<dbReference type="Pfam" id="PF04314">
    <property type="entry name" value="PCuAC"/>
    <property type="match status" value="1"/>
</dbReference>
<feature type="signal peptide" evidence="1">
    <location>
        <begin position="1"/>
        <end position="21"/>
    </location>
</feature>
<proteinExistence type="predicted"/>
<sequence>MTYLNRLLAVTLATLSLSALAAPQVTVGEAWVRGTVAAQKATGAFMQLTSLRNARLVEARSPVAGVVEIHQMEMSGDTMVMRQVAGLDLPAGKMVELKPGGFHIMLLELKGQVKAGDKVPLTLVVEGSDKKRETIEVNAIARPLSSAGAMHH</sequence>
<evidence type="ECO:0000313" key="2">
    <source>
        <dbReference type="EMBL" id="CDG83641.1"/>
    </source>
</evidence>
<dbReference type="HOGENOM" id="CLU_100939_1_1_4"/>
<evidence type="ECO:0008006" key="4">
    <source>
        <dbReference type="Google" id="ProtNLM"/>
    </source>
</evidence>
<name>W0V6Y4_9BURK</name>
<dbReference type="InterPro" id="IPR058248">
    <property type="entry name" value="Lxx211020-like"/>
</dbReference>
<evidence type="ECO:0000313" key="3">
    <source>
        <dbReference type="Proteomes" id="UP000027604"/>
    </source>
</evidence>
<dbReference type="AlphaFoldDB" id="W0V6Y4"/>
<protein>
    <recommendedName>
        <fullName evidence="4">Copper chaperone PCu(A)C</fullName>
    </recommendedName>
</protein>
<evidence type="ECO:0000256" key="1">
    <source>
        <dbReference type="SAM" id="SignalP"/>
    </source>
</evidence>
<dbReference type="InterPro" id="IPR036182">
    <property type="entry name" value="PCuAC_sf"/>
</dbReference>
<keyword evidence="1" id="KW-0732">Signal</keyword>
<dbReference type="SUPFAM" id="SSF110087">
    <property type="entry name" value="DR1885-like metal-binding protein"/>
    <property type="match status" value="1"/>
</dbReference>
<dbReference type="eggNOG" id="COG2847">
    <property type="taxonomic scope" value="Bacteria"/>
</dbReference>
<dbReference type="PATRIC" id="fig|1349767.4.peg.4723"/>
<dbReference type="Proteomes" id="UP000027604">
    <property type="component" value="Chromosome I"/>
</dbReference>
<dbReference type="OrthoDB" id="9796962at2"/>
<accession>W0V6Y4</accession>
<reference evidence="2 3" key="1">
    <citation type="journal article" date="2015" name="Genome Announc.">
        <title>Genome Sequence of Mushroom Soft-Rot Pathogen Janthinobacterium agaricidamnosum.</title>
        <authorList>
            <person name="Graupner K."/>
            <person name="Lackner G."/>
            <person name="Hertweck C."/>
        </authorList>
    </citation>
    <scope>NUCLEOTIDE SEQUENCE [LARGE SCALE GENOMIC DNA]</scope>
    <source>
        <strain evidence="3">NBRC 102515 / DSM 9628</strain>
    </source>
</reference>
<organism evidence="2 3">
    <name type="scientific">Janthinobacterium agaricidamnosum NBRC 102515 = DSM 9628</name>
    <dbReference type="NCBI Taxonomy" id="1349767"/>
    <lineage>
        <taxon>Bacteria</taxon>
        <taxon>Pseudomonadati</taxon>
        <taxon>Pseudomonadota</taxon>
        <taxon>Betaproteobacteria</taxon>
        <taxon>Burkholderiales</taxon>
        <taxon>Oxalobacteraceae</taxon>
        <taxon>Janthinobacterium</taxon>
    </lineage>
</organism>
<keyword evidence="3" id="KW-1185">Reference proteome</keyword>
<dbReference type="PANTHER" id="PTHR36302:SF1">
    <property type="entry name" value="COPPER CHAPERONE PCU(A)C"/>
    <property type="match status" value="1"/>
</dbReference>
<gene>
    <name evidence="2" type="ORF">GJA_3015</name>
</gene>
<feature type="chain" id="PRO_5004797421" description="Copper chaperone PCu(A)C" evidence="1">
    <location>
        <begin position="22"/>
        <end position="152"/>
    </location>
</feature>